<dbReference type="HAMAP" id="MF_01080">
    <property type="entry name" value="TruB_bact"/>
    <property type="match status" value="1"/>
</dbReference>
<evidence type="ECO:0000256" key="3">
    <source>
        <dbReference type="ARBA" id="ARBA00022694"/>
    </source>
</evidence>
<keyword evidence="4 5" id="KW-0413">Isomerase</keyword>
<dbReference type="Pfam" id="PF01509">
    <property type="entry name" value="TruB_N"/>
    <property type="match status" value="1"/>
</dbReference>
<comment type="catalytic activity">
    <reaction evidence="1 5">
        <text>uridine(55) in tRNA = pseudouridine(55) in tRNA</text>
        <dbReference type="Rhea" id="RHEA:42532"/>
        <dbReference type="Rhea" id="RHEA-COMP:10101"/>
        <dbReference type="Rhea" id="RHEA-COMP:10102"/>
        <dbReference type="ChEBI" id="CHEBI:65314"/>
        <dbReference type="ChEBI" id="CHEBI:65315"/>
        <dbReference type="EC" id="5.4.99.25"/>
    </reaction>
</comment>
<dbReference type="EC" id="5.4.99.25" evidence="5"/>
<evidence type="ECO:0000256" key="5">
    <source>
        <dbReference type="HAMAP-Rule" id="MF_01080"/>
    </source>
</evidence>
<reference evidence="7" key="2">
    <citation type="submission" date="2021-04" db="EMBL/GenBank/DDBJ databases">
        <authorList>
            <person name="Gilroy R."/>
        </authorList>
    </citation>
    <scope>NUCLEOTIDE SEQUENCE</scope>
    <source>
        <strain evidence="7">CHK187-5294</strain>
    </source>
</reference>
<gene>
    <name evidence="5 7" type="primary">truB</name>
    <name evidence="7" type="ORF">H9727_07990</name>
</gene>
<evidence type="ECO:0000256" key="2">
    <source>
        <dbReference type="ARBA" id="ARBA00005642"/>
    </source>
</evidence>
<dbReference type="InterPro" id="IPR002501">
    <property type="entry name" value="PsdUridine_synth_N"/>
</dbReference>
<dbReference type="PANTHER" id="PTHR13767">
    <property type="entry name" value="TRNA-PSEUDOURIDINE SYNTHASE"/>
    <property type="match status" value="1"/>
</dbReference>
<dbReference type="Gene3D" id="3.30.2350.10">
    <property type="entry name" value="Pseudouridine synthase"/>
    <property type="match status" value="1"/>
</dbReference>
<comment type="similarity">
    <text evidence="2 5">Belongs to the pseudouridine synthase TruB family. Type 1 subfamily.</text>
</comment>
<dbReference type="EMBL" id="DXCL01000046">
    <property type="protein sequence ID" value="HIZ04209.1"/>
    <property type="molecule type" value="Genomic_DNA"/>
</dbReference>
<feature type="domain" description="Pseudouridine synthase II N-terminal" evidence="6">
    <location>
        <begin position="33"/>
        <end position="172"/>
    </location>
</feature>
<keyword evidence="3 5" id="KW-0819">tRNA processing</keyword>
<organism evidence="7 8">
    <name type="scientific">Candidatus Borkfalkia avistercoris</name>
    <dbReference type="NCBI Taxonomy" id="2838504"/>
    <lineage>
        <taxon>Bacteria</taxon>
        <taxon>Bacillati</taxon>
        <taxon>Bacillota</taxon>
        <taxon>Clostridia</taxon>
        <taxon>Christensenellales</taxon>
        <taxon>Christensenellaceae</taxon>
        <taxon>Candidatus Borkfalkia</taxon>
    </lineage>
</organism>
<evidence type="ECO:0000256" key="1">
    <source>
        <dbReference type="ARBA" id="ARBA00000385"/>
    </source>
</evidence>
<dbReference type="GO" id="GO:0160148">
    <property type="term" value="F:tRNA pseudouridine(55) synthase activity"/>
    <property type="evidence" value="ECO:0007669"/>
    <property type="project" value="UniProtKB-EC"/>
</dbReference>
<dbReference type="PANTHER" id="PTHR13767:SF2">
    <property type="entry name" value="PSEUDOURIDYLATE SYNTHASE TRUB1"/>
    <property type="match status" value="1"/>
</dbReference>
<dbReference type="CDD" id="cd02573">
    <property type="entry name" value="PseudoU_synth_EcTruB"/>
    <property type="match status" value="1"/>
</dbReference>
<dbReference type="AlphaFoldDB" id="A0A9D2D0G4"/>
<comment type="caution">
    <text evidence="7">The sequence shown here is derived from an EMBL/GenBank/DDBJ whole genome shotgun (WGS) entry which is preliminary data.</text>
</comment>
<dbReference type="InterPro" id="IPR014780">
    <property type="entry name" value="tRNA_psdUridine_synth_TruB"/>
</dbReference>
<dbReference type="SUPFAM" id="SSF55120">
    <property type="entry name" value="Pseudouridine synthase"/>
    <property type="match status" value="1"/>
</dbReference>
<evidence type="ECO:0000256" key="4">
    <source>
        <dbReference type="ARBA" id="ARBA00023235"/>
    </source>
</evidence>
<dbReference type="InterPro" id="IPR020103">
    <property type="entry name" value="PsdUridine_synth_cat_dom_sf"/>
</dbReference>
<comment type="function">
    <text evidence="5">Responsible for synthesis of pseudouridine from uracil-55 in the psi GC loop of transfer RNAs.</text>
</comment>
<evidence type="ECO:0000313" key="7">
    <source>
        <dbReference type="EMBL" id="HIZ04209.1"/>
    </source>
</evidence>
<reference evidence="7" key="1">
    <citation type="journal article" date="2021" name="PeerJ">
        <title>Extensive microbial diversity within the chicken gut microbiome revealed by metagenomics and culture.</title>
        <authorList>
            <person name="Gilroy R."/>
            <person name="Ravi A."/>
            <person name="Getino M."/>
            <person name="Pursley I."/>
            <person name="Horton D.L."/>
            <person name="Alikhan N.F."/>
            <person name="Baker D."/>
            <person name="Gharbi K."/>
            <person name="Hall N."/>
            <person name="Watson M."/>
            <person name="Adriaenssens E.M."/>
            <person name="Foster-Nyarko E."/>
            <person name="Jarju S."/>
            <person name="Secka A."/>
            <person name="Antonio M."/>
            <person name="Oren A."/>
            <person name="Chaudhuri R.R."/>
            <person name="La Ragione R."/>
            <person name="Hildebrand F."/>
            <person name="Pallen M.J."/>
        </authorList>
    </citation>
    <scope>NUCLEOTIDE SEQUENCE</scope>
    <source>
        <strain evidence="7">CHK187-5294</strain>
    </source>
</reference>
<feature type="active site" description="Nucleophile" evidence="5">
    <location>
        <position position="40"/>
    </location>
</feature>
<proteinExistence type="inferred from homology"/>
<protein>
    <recommendedName>
        <fullName evidence="5">tRNA pseudouridine synthase B</fullName>
        <ecNumber evidence="5">5.4.99.25</ecNumber>
    </recommendedName>
    <alternativeName>
        <fullName evidence="5">tRNA pseudouridine(55) synthase</fullName>
        <shortName evidence="5">Psi55 synthase</shortName>
    </alternativeName>
    <alternativeName>
        <fullName evidence="5">tRNA pseudouridylate synthase</fullName>
    </alternativeName>
    <alternativeName>
        <fullName evidence="5">tRNA-uridine isomerase</fullName>
    </alternativeName>
</protein>
<dbReference type="GO" id="GO:1990481">
    <property type="term" value="P:mRNA pseudouridine synthesis"/>
    <property type="evidence" value="ECO:0007669"/>
    <property type="project" value="TreeGrafter"/>
</dbReference>
<name>A0A9D2D0G4_9FIRM</name>
<dbReference type="GO" id="GO:0003723">
    <property type="term" value="F:RNA binding"/>
    <property type="evidence" value="ECO:0007669"/>
    <property type="project" value="InterPro"/>
</dbReference>
<evidence type="ECO:0000259" key="6">
    <source>
        <dbReference type="Pfam" id="PF01509"/>
    </source>
</evidence>
<sequence length="282" mass="30359">MENISGFINLNKPSGMSSAAAVAKVKRATGMPCGHMGTLDPMAAGVLPVAVGNAARLFNYLLEKEKVYRAVFRFGEETDTLDATGTLLREGLSVPSAGEIAAVLHEFIGNIEQTPPAYSAKSVNGVRAYQLARQGKEVALKAKTVRINEFSLSGGSGGSYEFVIRCGGGTYVRSLGRDLAERLGTCAVMTSLVREKSGYFTLENSITIDGLGWWREHLIPPDEVFEMPSLDFDGEDARKMKNGLSLSFGGKDGVYKLYFDDEFYGIAEADGGRVRAKAKICA</sequence>
<evidence type="ECO:0000313" key="8">
    <source>
        <dbReference type="Proteomes" id="UP000824132"/>
    </source>
</evidence>
<accession>A0A9D2D0G4</accession>
<dbReference type="GO" id="GO:0031119">
    <property type="term" value="P:tRNA pseudouridine synthesis"/>
    <property type="evidence" value="ECO:0007669"/>
    <property type="project" value="UniProtKB-UniRule"/>
</dbReference>
<dbReference type="NCBIfam" id="TIGR00431">
    <property type="entry name" value="TruB"/>
    <property type="match status" value="1"/>
</dbReference>
<dbReference type="Proteomes" id="UP000824132">
    <property type="component" value="Unassembled WGS sequence"/>
</dbReference>